<gene>
    <name evidence="2" type="ORF">DFH05DRAFT_1521667</name>
</gene>
<dbReference type="PANTHER" id="PTHR15323">
    <property type="entry name" value="D123 PROTEIN"/>
    <property type="match status" value="1"/>
</dbReference>
<protein>
    <submittedName>
        <fullName evidence="2">D123-domain-containing protein</fullName>
    </submittedName>
</protein>
<name>A0A9W8P5C5_9AGAR</name>
<evidence type="ECO:0000313" key="3">
    <source>
        <dbReference type="Proteomes" id="UP001142393"/>
    </source>
</evidence>
<dbReference type="GO" id="GO:0005737">
    <property type="term" value="C:cytoplasm"/>
    <property type="evidence" value="ECO:0007669"/>
    <property type="project" value="TreeGrafter"/>
</dbReference>
<evidence type="ECO:0000313" key="2">
    <source>
        <dbReference type="EMBL" id="KAJ3747330.1"/>
    </source>
</evidence>
<dbReference type="Proteomes" id="UP001142393">
    <property type="component" value="Unassembled WGS sequence"/>
</dbReference>
<dbReference type="Pfam" id="PF07065">
    <property type="entry name" value="D123"/>
    <property type="match status" value="2"/>
</dbReference>
<sequence>MELFPPQSQSYILAFQFSSWYPVFHSNSIKSTIIRPLSQEFLNYLNADQVFVPKGSEDVSVESSLSDDEDEDEGSSDSDENIYEFLELDEKIRAVVKEYGAVFPKLNFSSPKVLVVVSLVSVSRSLLTKALAQKDASWILPASSPLKCTSPADVYLLLKSSDFISHDLSRSTVFDGCEQVASESYDLELVLRKWYSVDRSRELRCFVRDNALLGISQRDTNYYDFLNDPNTHSKVMNTTMEFWKTKIQPKWKAETSYVFDLLLTRDLSRAHIIDFNPYAPRTDPLLFSYEELKDILSEHSSTDASNDSILQPQFRVIDSPLHPAASCKAPANQHNMVPFEALSLSNGRDIEDFKEIWEKSIKESLQEEQNDNEEGL</sequence>
<dbReference type="AlphaFoldDB" id="A0A9W8P5C5"/>
<dbReference type="PANTHER" id="PTHR15323:SF6">
    <property type="entry name" value="CELL DIVISION CYCLE PROTEIN 123 HOMOLOG"/>
    <property type="match status" value="1"/>
</dbReference>
<accession>A0A9W8P5C5</accession>
<evidence type="ECO:0000256" key="1">
    <source>
        <dbReference type="ARBA" id="ARBA00011047"/>
    </source>
</evidence>
<proteinExistence type="inferred from homology"/>
<keyword evidence="3" id="KW-1185">Reference proteome</keyword>
<dbReference type="InterPro" id="IPR009772">
    <property type="entry name" value="CDC123"/>
</dbReference>
<comment type="similarity">
    <text evidence="1">Belongs to the CDC123 family.</text>
</comment>
<organism evidence="2 3">
    <name type="scientific">Lentinula detonsa</name>
    <dbReference type="NCBI Taxonomy" id="2804962"/>
    <lineage>
        <taxon>Eukaryota</taxon>
        <taxon>Fungi</taxon>
        <taxon>Dikarya</taxon>
        <taxon>Basidiomycota</taxon>
        <taxon>Agaricomycotina</taxon>
        <taxon>Agaricomycetes</taxon>
        <taxon>Agaricomycetidae</taxon>
        <taxon>Agaricales</taxon>
        <taxon>Marasmiineae</taxon>
        <taxon>Omphalotaceae</taxon>
        <taxon>Lentinula</taxon>
    </lineage>
</organism>
<comment type="caution">
    <text evidence="2">The sequence shown here is derived from an EMBL/GenBank/DDBJ whole genome shotgun (WGS) entry which is preliminary data.</text>
</comment>
<reference evidence="2 3" key="1">
    <citation type="journal article" date="2023" name="Proc. Natl. Acad. Sci. U.S.A.">
        <title>A global phylogenomic analysis of the shiitake genus Lentinula.</title>
        <authorList>
            <person name="Sierra-Patev S."/>
            <person name="Min B."/>
            <person name="Naranjo-Ortiz M."/>
            <person name="Looney B."/>
            <person name="Konkel Z."/>
            <person name="Slot J.C."/>
            <person name="Sakamoto Y."/>
            <person name="Steenwyk J.L."/>
            <person name="Rokas A."/>
            <person name="Carro J."/>
            <person name="Camarero S."/>
            <person name="Ferreira P."/>
            <person name="Molpeceres G."/>
            <person name="Ruiz-Duenas F.J."/>
            <person name="Serrano A."/>
            <person name="Henrissat B."/>
            <person name="Drula E."/>
            <person name="Hughes K.W."/>
            <person name="Mata J.L."/>
            <person name="Ishikawa N.K."/>
            <person name="Vargas-Isla R."/>
            <person name="Ushijima S."/>
            <person name="Smith C.A."/>
            <person name="Donoghue J."/>
            <person name="Ahrendt S."/>
            <person name="Andreopoulos W."/>
            <person name="He G."/>
            <person name="LaButti K."/>
            <person name="Lipzen A."/>
            <person name="Ng V."/>
            <person name="Riley R."/>
            <person name="Sandor L."/>
            <person name="Barry K."/>
            <person name="Martinez A.T."/>
            <person name="Xiao Y."/>
            <person name="Gibbons J.G."/>
            <person name="Terashima K."/>
            <person name="Grigoriev I.V."/>
            <person name="Hibbett D."/>
        </authorList>
    </citation>
    <scope>NUCLEOTIDE SEQUENCE [LARGE SCALE GENOMIC DNA]</scope>
    <source>
        <strain evidence="2 3">TFB7810</strain>
    </source>
</reference>
<dbReference type="EMBL" id="JANVFU010000003">
    <property type="protein sequence ID" value="KAJ3747330.1"/>
    <property type="molecule type" value="Genomic_DNA"/>
</dbReference>